<reference evidence="4" key="1">
    <citation type="submission" date="2018-04" db="EMBL/GenBank/DDBJ databases">
        <authorList>
            <person name="Lucker S."/>
            <person name="Sakoula D."/>
        </authorList>
    </citation>
    <scope>NUCLEOTIDE SEQUENCE [LARGE SCALE GENOMIC DNA]</scope>
</reference>
<evidence type="ECO:0000256" key="1">
    <source>
        <dbReference type="HAMAP-Rule" id="MF_00226"/>
    </source>
</evidence>
<dbReference type="Gene3D" id="3.40.980.10">
    <property type="entry name" value="MoaB/Mog-like domain"/>
    <property type="match status" value="1"/>
</dbReference>
<protein>
    <recommendedName>
        <fullName evidence="1">CinA-like protein</fullName>
    </recommendedName>
</protein>
<dbReference type="InterPro" id="IPR036653">
    <property type="entry name" value="CinA-like_C"/>
</dbReference>
<dbReference type="Gene3D" id="3.90.950.20">
    <property type="entry name" value="CinA-like"/>
    <property type="match status" value="1"/>
</dbReference>
<dbReference type="InterPro" id="IPR008135">
    <property type="entry name" value="Competence-induced_CinA"/>
</dbReference>
<comment type="similarity">
    <text evidence="1">Belongs to the CinA family.</text>
</comment>
<feature type="domain" description="MoaB/Mog" evidence="2">
    <location>
        <begin position="14"/>
        <end position="181"/>
    </location>
</feature>
<evidence type="ECO:0000259" key="2">
    <source>
        <dbReference type="SMART" id="SM00852"/>
    </source>
</evidence>
<accession>A0A330L9A8</accession>
<dbReference type="NCBIfam" id="NF001813">
    <property type="entry name" value="PRK00549.1"/>
    <property type="match status" value="1"/>
</dbReference>
<dbReference type="PIRSF" id="PIRSF006728">
    <property type="entry name" value="CinA"/>
    <property type="match status" value="1"/>
</dbReference>
<dbReference type="Pfam" id="PF00994">
    <property type="entry name" value="MoCF_biosynth"/>
    <property type="match status" value="1"/>
</dbReference>
<dbReference type="AlphaFoldDB" id="A0A330L9A8"/>
<dbReference type="FunCoup" id="A0A330L9A8">
    <property type="interactions" value="117"/>
</dbReference>
<dbReference type="InterPro" id="IPR050101">
    <property type="entry name" value="CinA"/>
</dbReference>
<dbReference type="SMART" id="SM00852">
    <property type="entry name" value="MoCF_biosynth"/>
    <property type="match status" value="1"/>
</dbReference>
<dbReference type="InterPro" id="IPR041424">
    <property type="entry name" value="CinA_KH"/>
</dbReference>
<dbReference type="RefSeq" id="WP_121990743.1">
    <property type="nucleotide sequence ID" value="NZ_OUNR01000021.1"/>
</dbReference>
<dbReference type="InterPro" id="IPR001453">
    <property type="entry name" value="MoaB/Mog_dom"/>
</dbReference>
<dbReference type="Pfam" id="PF02464">
    <property type="entry name" value="CinA"/>
    <property type="match status" value="1"/>
</dbReference>
<dbReference type="CDD" id="cd00885">
    <property type="entry name" value="cinA"/>
    <property type="match status" value="1"/>
</dbReference>
<name>A0A330L9A8_9BACT</name>
<keyword evidence="4" id="KW-1185">Reference proteome</keyword>
<dbReference type="Pfam" id="PF18146">
    <property type="entry name" value="CinA_KH"/>
    <property type="match status" value="1"/>
</dbReference>
<dbReference type="NCBIfam" id="TIGR00199">
    <property type="entry name" value="PncC_domain"/>
    <property type="match status" value="1"/>
</dbReference>
<dbReference type="PANTHER" id="PTHR13939">
    <property type="entry name" value="NICOTINAMIDE-NUCLEOTIDE AMIDOHYDROLASE PNCC"/>
    <property type="match status" value="1"/>
</dbReference>
<dbReference type="EMBL" id="OUNR01000021">
    <property type="protein sequence ID" value="SPP66589.1"/>
    <property type="molecule type" value="Genomic_DNA"/>
</dbReference>
<dbReference type="InParanoid" id="A0A330L9A8"/>
<dbReference type="HAMAP" id="MF_00226_B">
    <property type="entry name" value="CinA_B"/>
    <property type="match status" value="1"/>
</dbReference>
<dbReference type="NCBIfam" id="TIGR00200">
    <property type="entry name" value="cinA_nterm"/>
    <property type="match status" value="1"/>
</dbReference>
<dbReference type="SUPFAM" id="SSF142433">
    <property type="entry name" value="CinA-like"/>
    <property type="match status" value="1"/>
</dbReference>
<evidence type="ECO:0000313" key="3">
    <source>
        <dbReference type="EMBL" id="SPP66589.1"/>
    </source>
</evidence>
<gene>
    <name evidence="3" type="primary">cinA</name>
    <name evidence="3" type="ORF">NITLEN_80013</name>
</gene>
<proteinExistence type="inferred from homology"/>
<dbReference type="Proteomes" id="UP000248168">
    <property type="component" value="Unassembled WGS sequence"/>
</dbReference>
<dbReference type="OrthoDB" id="9801454at2"/>
<sequence length="438" mass="45835">MRALRSAQRAVIAETIAVGSELLVGGRSDSNSLFITEALGRLGIEVRFKSIVGDDQADMVQVLKTAANRAGVVIMTGGLGPTVDDCTREAVAKATGRRLARRKAAFDGMTARLAQWGRTPNKGQLRQATIPAGATVVANPVGSAPGFVLAWKGATIVTLPGVPREMEAMMTESVIPFLADQLARSKQAAPQPIIRHTFHTWGLPEAEVDAKLLGLIPKGLSVDVGLLASPMGVLVSLTTKSGGAESVSGIRLASLVDEVRARLRDCLFAEGREAMEDVVGRLLCEQRRTVALAESCTGGLIGHRLTQVPGSSAYVDRGAICYSNQSKSEMLGVPVVLIAKHGAVSREVAAAMAKGIRERAGVSVGLSVTGIAGPGGATETKPVGLVYVGLDGGAEGSLTKEFRFHGDRSVVKQRSSQAALELLRRWLIAHGGAASPRD</sequence>
<evidence type="ECO:0000313" key="4">
    <source>
        <dbReference type="Proteomes" id="UP000248168"/>
    </source>
</evidence>
<organism evidence="3 4">
    <name type="scientific">Nitrospira lenta</name>
    <dbReference type="NCBI Taxonomy" id="1436998"/>
    <lineage>
        <taxon>Bacteria</taxon>
        <taxon>Pseudomonadati</taxon>
        <taxon>Nitrospirota</taxon>
        <taxon>Nitrospiria</taxon>
        <taxon>Nitrospirales</taxon>
        <taxon>Nitrospiraceae</taxon>
        <taxon>Nitrospira</taxon>
    </lineage>
</organism>
<dbReference type="SUPFAM" id="SSF53218">
    <property type="entry name" value="Molybdenum cofactor biosynthesis proteins"/>
    <property type="match status" value="1"/>
</dbReference>
<dbReference type="InterPro" id="IPR008136">
    <property type="entry name" value="CinA_C"/>
</dbReference>
<dbReference type="Gene3D" id="3.30.70.2860">
    <property type="match status" value="1"/>
</dbReference>
<dbReference type="InterPro" id="IPR036425">
    <property type="entry name" value="MoaB/Mog-like_dom_sf"/>
</dbReference>
<dbReference type="PANTHER" id="PTHR13939:SF0">
    <property type="entry name" value="NMN AMIDOHYDROLASE-LIKE PROTEIN YFAY"/>
    <property type="match status" value="1"/>
</dbReference>